<proteinExistence type="predicted"/>
<evidence type="ECO:0000259" key="5">
    <source>
        <dbReference type="PROSITE" id="PS50217"/>
    </source>
</evidence>
<sequence length="591" mass="64666">MLLPAQMVPSSDIYNDLSESVCRDCLDPVGACTCSWQIMQLDASYSIYTTLNDDMTKRPSSTTSSFLNDMHKLDGLNCGGIPTRTTPTLTPTTLRTIAADIANLSPAPSENFATAASDLHHLVSSSCSTMSTSTLEASDRTDLQERVNIHNLSNQTISLQSINNQQISLNNLQNHQNVNQNTLNQQQRNDYNNSFSTAASRQAGFVPPLVLQINSTNPIAQQSSGTTILLNNNTSTGSSSIFSAKGSSTSTSSSHWQGVVVTQRPQKRARSITTRQYTDDEDGDDDYDSAADDGTDSSDTTSSKMTRKQNNKNNKSKNGNKNEFKNSSGGGRRTNNKDNKMMSAEEEQRRQVRRERNKLAAARCRKRRMDHTNELLEETGQLEDKRLRLQVEIQGLRQQKSDLQQMLAQHKCAVNMNNLQLSNSVATVNHATTILDSNEISETKPIVLNNHLSSIKGSPLQQNISTNVVINDNDSNNVDDIIIKHEDNLQTDIDTKDSINIIPTSVMQQPHRRRPTTLLQLNNGNFGNSKKISGNGSTGVVVLNFDSLMDGGTGLTPVSSSGGSVQNHHQQVQHSSTGNGGVNTENNSVLS</sequence>
<keyword evidence="7" id="KW-1185">Reference proteome</keyword>
<dbReference type="GO" id="GO:0000981">
    <property type="term" value="F:DNA-binding transcription factor activity, RNA polymerase II-specific"/>
    <property type="evidence" value="ECO:0007669"/>
    <property type="project" value="TreeGrafter"/>
</dbReference>
<feature type="compositionally biased region" description="Polar residues" evidence="4">
    <location>
        <begin position="582"/>
        <end position="591"/>
    </location>
</feature>
<feature type="region of interest" description="Disordered" evidence="4">
    <location>
        <begin position="239"/>
        <end position="356"/>
    </location>
</feature>
<feature type="compositionally biased region" description="Low complexity" evidence="4">
    <location>
        <begin position="564"/>
        <end position="576"/>
    </location>
</feature>
<dbReference type="Gene3D" id="1.20.5.170">
    <property type="match status" value="1"/>
</dbReference>
<keyword evidence="1" id="KW-0805">Transcription regulation</keyword>
<organism evidence="6 7">
    <name type="scientific">Macrosiphum euphorbiae</name>
    <name type="common">potato aphid</name>
    <dbReference type="NCBI Taxonomy" id="13131"/>
    <lineage>
        <taxon>Eukaryota</taxon>
        <taxon>Metazoa</taxon>
        <taxon>Ecdysozoa</taxon>
        <taxon>Arthropoda</taxon>
        <taxon>Hexapoda</taxon>
        <taxon>Insecta</taxon>
        <taxon>Pterygota</taxon>
        <taxon>Neoptera</taxon>
        <taxon>Paraneoptera</taxon>
        <taxon>Hemiptera</taxon>
        <taxon>Sternorrhyncha</taxon>
        <taxon>Aphidomorpha</taxon>
        <taxon>Aphidoidea</taxon>
        <taxon>Aphididae</taxon>
        <taxon>Macrosiphini</taxon>
        <taxon>Macrosiphum</taxon>
    </lineage>
</organism>
<feature type="region of interest" description="Disordered" evidence="4">
    <location>
        <begin position="554"/>
        <end position="591"/>
    </location>
</feature>
<dbReference type="SUPFAM" id="SSF57959">
    <property type="entry name" value="Leucine zipper domain"/>
    <property type="match status" value="1"/>
</dbReference>
<protein>
    <recommendedName>
        <fullName evidence="5">BZIP domain-containing protein</fullName>
    </recommendedName>
</protein>
<dbReference type="GO" id="GO:0000978">
    <property type="term" value="F:RNA polymerase II cis-regulatory region sequence-specific DNA binding"/>
    <property type="evidence" value="ECO:0007669"/>
    <property type="project" value="TreeGrafter"/>
</dbReference>
<feature type="compositionally biased region" description="Low complexity" evidence="4">
    <location>
        <begin position="311"/>
        <end position="327"/>
    </location>
</feature>
<accession>A0AAV0WTR0</accession>
<dbReference type="PROSITE" id="PS00036">
    <property type="entry name" value="BZIP_BASIC"/>
    <property type="match status" value="1"/>
</dbReference>
<dbReference type="PROSITE" id="PS50217">
    <property type="entry name" value="BZIP"/>
    <property type="match status" value="1"/>
</dbReference>
<dbReference type="InterPro" id="IPR000837">
    <property type="entry name" value="AP-1"/>
</dbReference>
<dbReference type="AlphaFoldDB" id="A0AAV0WTR0"/>
<dbReference type="InterPro" id="IPR046347">
    <property type="entry name" value="bZIP_sf"/>
</dbReference>
<evidence type="ECO:0000256" key="2">
    <source>
        <dbReference type="ARBA" id="ARBA00023125"/>
    </source>
</evidence>
<keyword evidence="2" id="KW-0238">DNA-binding</keyword>
<name>A0AAV0WTR0_9HEMI</name>
<comment type="caution">
    <text evidence="6">The sequence shown here is derived from an EMBL/GenBank/DDBJ whole genome shotgun (WGS) entry which is preliminary data.</text>
</comment>
<dbReference type="EMBL" id="CARXXK010000002">
    <property type="protein sequence ID" value="CAI6359460.1"/>
    <property type="molecule type" value="Genomic_DNA"/>
</dbReference>
<dbReference type="InterPro" id="IPR004827">
    <property type="entry name" value="bZIP"/>
</dbReference>
<feature type="domain" description="BZIP" evidence="5">
    <location>
        <begin position="347"/>
        <end position="410"/>
    </location>
</feature>
<dbReference type="PANTHER" id="PTHR23351:SF56">
    <property type="entry name" value="KAYAK"/>
    <property type="match status" value="1"/>
</dbReference>
<dbReference type="InterPro" id="IPR004826">
    <property type="entry name" value="bZIP_Maf"/>
</dbReference>
<evidence type="ECO:0000256" key="3">
    <source>
        <dbReference type="ARBA" id="ARBA00023163"/>
    </source>
</evidence>
<evidence type="ECO:0000256" key="1">
    <source>
        <dbReference type="ARBA" id="ARBA00023015"/>
    </source>
</evidence>
<reference evidence="6 7" key="1">
    <citation type="submission" date="2023-01" db="EMBL/GenBank/DDBJ databases">
        <authorList>
            <person name="Whitehead M."/>
        </authorList>
    </citation>
    <scope>NUCLEOTIDE SEQUENCE [LARGE SCALE GENOMIC DNA]</scope>
</reference>
<dbReference type="GO" id="GO:0005634">
    <property type="term" value="C:nucleus"/>
    <property type="evidence" value="ECO:0007669"/>
    <property type="project" value="UniProtKB-ARBA"/>
</dbReference>
<feature type="compositionally biased region" description="Low complexity" evidence="4">
    <location>
        <begin position="239"/>
        <end position="254"/>
    </location>
</feature>
<evidence type="ECO:0000313" key="6">
    <source>
        <dbReference type="EMBL" id="CAI6359460.1"/>
    </source>
</evidence>
<dbReference type="PANTHER" id="PTHR23351">
    <property type="entry name" value="FOS TRANSCRIPTION FACTOR-RELATED"/>
    <property type="match status" value="1"/>
</dbReference>
<dbReference type="SMART" id="SM00338">
    <property type="entry name" value="BRLZ"/>
    <property type="match status" value="1"/>
</dbReference>
<feature type="compositionally biased region" description="Acidic residues" evidence="4">
    <location>
        <begin position="279"/>
        <end position="296"/>
    </location>
</feature>
<evidence type="ECO:0000313" key="7">
    <source>
        <dbReference type="Proteomes" id="UP001160148"/>
    </source>
</evidence>
<dbReference type="Pfam" id="PF03131">
    <property type="entry name" value="bZIP_Maf"/>
    <property type="match status" value="1"/>
</dbReference>
<keyword evidence="3" id="KW-0804">Transcription</keyword>
<gene>
    <name evidence="6" type="ORF">MEUPH1_LOCUS14867</name>
</gene>
<evidence type="ECO:0000256" key="4">
    <source>
        <dbReference type="SAM" id="MobiDB-lite"/>
    </source>
</evidence>
<dbReference type="Proteomes" id="UP001160148">
    <property type="component" value="Unassembled WGS sequence"/>
</dbReference>
<dbReference type="CDD" id="cd14721">
    <property type="entry name" value="bZIP_Fos"/>
    <property type="match status" value="1"/>
</dbReference>